<evidence type="ECO:0000313" key="2">
    <source>
        <dbReference type="Proteomes" id="UP000197156"/>
    </source>
</evidence>
<proteinExistence type="predicted"/>
<protein>
    <recommendedName>
        <fullName evidence="3">HEPN domain-containing protein</fullName>
    </recommendedName>
</protein>
<dbReference type="AlphaFoldDB" id="A0A218P006"/>
<dbReference type="KEGG" id="tce:A3L02_01130"/>
<organism evidence="1 2">
    <name type="scientific">Thermococcus celer Vu 13 = JCM 8558</name>
    <dbReference type="NCBI Taxonomy" id="1293037"/>
    <lineage>
        <taxon>Archaea</taxon>
        <taxon>Methanobacteriati</taxon>
        <taxon>Methanobacteriota</taxon>
        <taxon>Thermococci</taxon>
        <taxon>Thermococcales</taxon>
        <taxon>Thermococcaceae</taxon>
        <taxon>Thermococcus</taxon>
    </lineage>
</organism>
<dbReference type="RefSeq" id="WP_088862236.1">
    <property type="nucleotide sequence ID" value="NZ_CP014854.1"/>
</dbReference>
<dbReference type="Proteomes" id="UP000197156">
    <property type="component" value="Chromosome"/>
</dbReference>
<dbReference type="EMBL" id="CP014854">
    <property type="protein sequence ID" value="ASI98268.1"/>
    <property type="molecule type" value="Genomic_DNA"/>
</dbReference>
<sequence>MEKELMEKVLTYIRRADHYLEEKRLDMAYTACMDALYTIGAYLVYLDTGLLMPAGELIGILRSRHPDVYGLISRYEGLTTPDEETLGSLRIEVKKLLDSLPDTGR</sequence>
<gene>
    <name evidence="1" type="ORF">A3L02_01130</name>
</gene>
<accession>A0A218P006</accession>
<evidence type="ECO:0008006" key="3">
    <source>
        <dbReference type="Google" id="ProtNLM"/>
    </source>
</evidence>
<dbReference type="GeneID" id="33323310"/>
<name>A0A218P006_THECE</name>
<dbReference type="OrthoDB" id="99614at2157"/>
<keyword evidence="2" id="KW-1185">Reference proteome</keyword>
<reference evidence="1 2" key="1">
    <citation type="submission" date="2016-03" db="EMBL/GenBank/DDBJ databases">
        <title>Complete genome sequence of Thermococcus celer.</title>
        <authorList>
            <person name="Oger P.M."/>
        </authorList>
    </citation>
    <scope>NUCLEOTIDE SEQUENCE [LARGE SCALE GENOMIC DNA]</scope>
    <source>
        <strain evidence="1 2">Vu 13</strain>
    </source>
</reference>
<evidence type="ECO:0000313" key="1">
    <source>
        <dbReference type="EMBL" id="ASI98268.1"/>
    </source>
</evidence>